<reference evidence="2" key="1">
    <citation type="journal article" date="2015" name="Nature">
        <title>Complex archaea that bridge the gap between prokaryotes and eukaryotes.</title>
        <authorList>
            <person name="Spang A."/>
            <person name="Saw J.H."/>
            <person name="Jorgensen S.L."/>
            <person name="Zaremba-Niedzwiedzka K."/>
            <person name="Martijn J."/>
            <person name="Lind A.E."/>
            <person name="van Eijk R."/>
            <person name="Schleper C."/>
            <person name="Guy L."/>
            <person name="Ettema T.J."/>
        </authorList>
    </citation>
    <scope>NUCLEOTIDE SEQUENCE</scope>
</reference>
<gene>
    <name evidence="2" type="ORF">LCGC14_1843600</name>
</gene>
<feature type="region of interest" description="Disordered" evidence="1">
    <location>
        <begin position="1"/>
        <end position="20"/>
    </location>
</feature>
<sequence>MRKQQPSSPKKPILTGKPCPRCKTGRLHKDGFTAGSKQRYTCRETSGDRVVCYTTTEPDLPYVNTQSGIRKEGDKNPQFRRPLGDIKRFIITAAQNGTPVHKNFLRSLKQYCRFNDAELIVIPIRYKNPTSSWTQSQINAEVWAPELKTYLYNQRKKLNANLVLLADIKTRPTATKPLSAFEAITAGESGILGHTKLQLLTVPTPQGRYPKILTTTGAVTVKNYTDSKAGKLGEFHHCLGACAVDIIGSKFFMRQVNADRDGSFIDLEYEYRPNDVYHAEPALAVVLGDTHRKFMDPRVQHATFSRGGIVERLNPEYLVFHDLHDGYAENPHHRKDPFIKLAKAQASIAGIEKEVVDDVAWLRKAVGDRKAVIVPSNHDNFLRRYIVDTDWREDVNNAEFYLDTALTMVRSTHMSLAGSETVDPFTHWVEKLKGPSCNVRCLRRDESFMLGQIELSMHGDQGPNGARGSRNNLRRIGVKSIIGHSHSPGIEEGCTQTGTSTPLKLEYNSGPSSWMNAHAIVYANGKRSLLFIIDGEWCFE</sequence>
<protein>
    <submittedName>
        <fullName evidence="2">Uncharacterized protein</fullName>
    </submittedName>
</protein>
<accession>A0A0F9JBS3</accession>
<evidence type="ECO:0000313" key="2">
    <source>
        <dbReference type="EMBL" id="KKL96527.1"/>
    </source>
</evidence>
<name>A0A0F9JBS3_9ZZZZ</name>
<dbReference type="AlphaFoldDB" id="A0A0F9JBS3"/>
<organism evidence="2">
    <name type="scientific">marine sediment metagenome</name>
    <dbReference type="NCBI Taxonomy" id="412755"/>
    <lineage>
        <taxon>unclassified sequences</taxon>
        <taxon>metagenomes</taxon>
        <taxon>ecological metagenomes</taxon>
    </lineage>
</organism>
<comment type="caution">
    <text evidence="2">The sequence shown here is derived from an EMBL/GenBank/DDBJ whole genome shotgun (WGS) entry which is preliminary data.</text>
</comment>
<evidence type="ECO:0000256" key="1">
    <source>
        <dbReference type="SAM" id="MobiDB-lite"/>
    </source>
</evidence>
<dbReference type="EMBL" id="LAZR01018409">
    <property type="protein sequence ID" value="KKL96527.1"/>
    <property type="molecule type" value="Genomic_DNA"/>
</dbReference>
<proteinExistence type="predicted"/>